<dbReference type="PANTHER" id="PTHR12353:SF1">
    <property type="entry name" value="DISKS LARGE-ASSOCIATED PROTEIN 5"/>
    <property type="match status" value="1"/>
</dbReference>
<comment type="similarity">
    <text evidence="1">Belongs to the SAPAP family.</text>
</comment>
<keyword evidence="2" id="KW-0812">Transmembrane</keyword>
<dbReference type="GO" id="GO:0007052">
    <property type="term" value="P:mitotic spindle organization"/>
    <property type="evidence" value="ECO:0007669"/>
    <property type="project" value="TreeGrafter"/>
</dbReference>
<dbReference type="GO" id="GO:0031616">
    <property type="term" value="C:spindle pole centrosome"/>
    <property type="evidence" value="ECO:0007669"/>
    <property type="project" value="TreeGrafter"/>
</dbReference>
<name>A0A9P0GH86_9CUCU</name>
<dbReference type="GO" id="GO:0007346">
    <property type="term" value="P:regulation of mitotic cell cycle"/>
    <property type="evidence" value="ECO:0007669"/>
    <property type="project" value="TreeGrafter"/>
</dbReference>
<accession>A0A9P0GH86</accession>
<dbReference type="GO" id="GO:0005634">
    <property type="term" value="C:nucleus"/>
    <property type="evidence" value="ECO:0007669"/>
    <property type="project" value="TreeGrafter"/>
</dbReference>
<keyword evidence="2" id="KW-1133">Transmembrane helix</keyword>
<feature type="transmembrane region" description="Helical" evidence="2">
    <location>
        <begin position="192"/>
        <end position="214"/>
    </location>
</feature>
<dbReference type="Proteomes" id="UP001153636">
    <property type="component" value="Chromosome 4"/>
</dbReference>
<dbReference type="GO" id="GO:0008017">
    <property type="term" value="F:microtubule binding"/>
    <property type="evidence" value="ECO:0007669"/>
    <property type="project" value="TreeGrafter"/>
</dbReference>
<dbReference type="GO" id="GO:0005737">
    <property type="term" value="C:cytoplasm"/>
    <property type="evidence" value="ECO:0007669"/>
    <property type="project" value="TreeGrafter"/>
</dbReference>
<proteinExistence type="inferred from homology"/>
<dbReference type="GO" id="GO:0023052">
    <property type="term" value="P:signaling"/>
    <property type="evidence" value="ECO:0007669"/>
    <property type="project" value="InterPro"/>
</dbReference>
<sequence>MVYPYVQLFIWFEFHCLVFQTGFLDNSGIFYLVCYFYIVCVIFIFYILYILLSIISLCVVMINMELLVFTIIKKTLSPRAGAEYFEKILDNEITKIETICDKWEKYKAENEMAEETTNMINVATGQPRLIIAKKFEQFRGLINQCKLCTFKDQTCRLRVPIVRYTGVLTLNICEDFRNYGYRTFLTGNDISGLFYLLLLVLLLMTTAAHCRAMSNIPLLFLSVRFL</sequence>
<gene>
    <name evidence="3" type="ORF">PSYICH_LOCUS10124</name>
</gene>
<dbReference type="GO" id="GO:0051642">
    <property type="term" value="P:centrosome localization"/>
    <property type="evidence" value="ECO:0007669"/>
    <property type="project" value="TreeGrafter"/>
</dbReference>
<dbReference type="AlphaFoldDB" id="A0A9P0GH86"/>
<protein>
    <submittedName>
        <fullName evidence="3">Uncharacterized protein</fullName>
    </submittedName>
</protein>
<organism evidence="3 4">
    <name type="scientific">Psylliodes chrysocephalus</name>
    <dbReference type="NCBI Taxonomy" id="3402493"/>
    <lineage>
        <taxon>Eukaryota</taxon>
        <taxon>Metazoa</taxon>
        <taxon>Ecdysozoa</taxon>
        <taxon>Arthropoda</taxon>
        <taxon>Hexapoda</taxon>
        <taxon>Insecta</taxon>
        <taxon>Pterygota</taxon>
        <taxon>Neoptera</taxon>
        <taxon>Endopterygota</taxon>
        <taxon>Coleoptera</taxon>
        <taxon>Polyphaga</taxon>
        <taxon>Cucujiformia</taxon>
        <taxon>Chrysomeloidea</taxon>
        <taxon>Chrysomelidae</taxon>
        <taxon>Galerucinae</taxon>
        <taxon>Alticini</taxon>
        <taxon>Psylliodes</taxon>
    </lineage>
</organism>
<evidence type="ECO:0000256" key="2">
    <source>
        <dbReference type="SAM" id="Phobius"/>
    </source>
</evidence>
<evidence type="ECO:0000256" key="1">
    <source>
        <dbReference type="ARBA" id="ARBA00008839"/>
    </source>
</evidence>
<dbReference type="InterPro" id="IPR005026">
    <property type="entry name" value="SAPAP"/>
</dbReference>
<dbReference type="GO" id="GO:0007059">
    <property type="term" value="P:chromosome segregation"/>
    <property type="evidence" value="ECO:0007669"/>
    <property type="project" value="TreeGrafter"/>
</dbReference>
<evidence type="ECO:0000313" key="3">
    <source>
        <dbReference type="EMBL" id="CAH1109700.1"/>
    </source>
</evidence>
<reference evidence="3" key="1">
    <citation type="submission" date="2022-01" db="EMBL/GenBank/DDBJ databases">
        <authorList>
            <person name="King R."/>
        </authorList>
    </citation>
    <scope>NUCLEOTIDE SEQUENCE</scope>
</reference>
<keyword evidence="2" id="KW-0472">Membrane</keyword>
<feature type="transmembrane region" description="Helical" evidence="2">
    <location>
        <begin position="29"/>
        <end position="48"/>
    </location>
</feature>
<dbReference type="GO" id="GO:0051382">
    <property type="term" value="P:kinetochore assembly"/>
    <property type="evidence" value="ECO:0007669"/>
    <property type="project" value="TreeGrafter"/>
</dbReference>
<evidence type="ECO:0000313" key="4">
    <source>
        <dbReference type="Proteomes" id="UP001153636"/>
    </source>
</evidence>
<dbReference type="OrthoDB" id="10023951at2759"/>
<dbReference type="Pfam" id="PF03359">
    <property type="entry name" value="GKAP"/>
    <property type="match status" value="1"/>
</dbReference>
<dbReference type="PANTHER" id="PTHR12353">
    <property type="entry name" value="DISKS LARGE-ASSOCIATED PROTEIN DAP SAP90/PSD-95-ASSOCIATED PROTEIN"/>
    <property type="match status" value="1"/>
</dbReference>
<keyword evidence="4" id="KW-1185">Reference proteome</keyword>
<dbReference type="EMBL" id="OV651816">
    <property type="protein sequence ID" value="CAH1109700.1"/>
    <property type="molecule type" value="Genomic_DNA"/>
</dbReference>